<gene>
    <name evidence="4" type="primary">Aste57867_17894</name>
    <name evidence="3" type="ORF">As57867_017833</name>
    <name evidence="4" type="ORF">ASTE57867_17894</name>
</gene>
<evidence type="ECO:0000313" key="3">
    <source>
        <dbReference type="EMBL" id="KAF0690730.1"/>
    </source>
</evidence>
<evidence type="ECO:0000256" key="2">
    <source>
        <dbReference type="SAM" id="SignalP"/>
    </source>
</evidence>
<dbReference type="GO" id="GO:0005975">
    <property type="term" value="P:carbohydrate metabolic process"/>
    <property type="evidence" value="ECO:0007669"/>
    <property type="project" value="InterPro"/>
</dbReference>
<dbReference type="GO" id="GO:0016977">
    <property type="term" value="F:chitosanase activity"/>
    <property type="evidence" value="ECO:0007669"/>
    <property type="project" value="InterPro"/>
</dbReference>
<evidence type="ECO:0000256" key="1">
    <source>
        <dbReference type="SAM" id="MobiDB-lite"/>
    </source>
</evidence>
<dbReference type="InterPro" id="IPR000400">
    <property type="entry name" value="Glyco_hydro_46"/>
</dbReference>
<dbReference type="EMBL" id="VJMH01006339">
    <property type="protein sequence ID" value="KAF0690730.1"/>
    <property type="molecule type" value="Genomic_DNA"/>
</dbReference>
<keyword evidence="5" id="KW-1185">Reference proteome</keyword>
<dbReference type="Proteomes" id="UP000332933">
    <property type="component" value="Unassembled WGS sequence"/>
</dbReference>
<proteinExistence type="predicted"/>
<accession>A0A485LAF5</accession>
<reference evidence="3" key="2">
    <citation type="submission" date="2019-06" db="EMBL/GenBank/DDBJ databases">
        <title>Genomics analysis of Aphanomyces spp. identifies a new class of oomycete effector associated with host adaptation.</title>
        <authorList>
            <person name="Gaulin E."/>
        </authorList>
    </citation>
    <scope>NUCLEOTIDE SEQUENCE</scope>
    <source>
        <strain evidence="3">CBS 578.67</strain>
    </source>
</reference>
<feature type="compositionally biased region" description="Pro residues" evidence="1">
    <location>
        <begin position="390"/>
        <end position="399"/>
    </location>
</feature>
<feature type="region of interest" description="Disordered" evidence="1">
    <location>
        <begin position="351"/>
        <end position="427"/>
    </location>
</feature>
<organism evidence="4 5">
    <name type="scientific">Aphanomyces stellatus</name>
    <dbReference type="NCBI Taxonomy" id="120398"/>
    <lineage>
        <taxon>Eukaryota</taxon>
        <taxon>Sar</taxon>
        <taxon>Stramenopiles</taxon>
        <taxon>Oomycota</taxon>
        <taxon>Saprolegniomycetes</taxon>
        <taxon>Saprolegniales</taxon>
        <taxon>Verrucalvaceae</taxon>
        <taxon>Aphanomyces</taxon>
    </lineage>
</organism>
<evidence type="ECO:0000313" key="4">
    <source>
        <dbReference type="EMBL" id="VFT94636.1"/>
    </source>
</evidence>
<dbReference type="SUPFAM" id="SSF53955">
    <property type="entry name" value="Lysozyme-like"/>
    <property type="match status" value="1"/>
</dbReference>
<reference evidence="4 5" key="1">
    <citation type="submission" date="2019-03" db="EMBL/GenBank/DDBJ databases">
        <authorList>
            <person name="Gaulin E."/>
            <person name="Dumas B."/>
        </authorList>
    </citation>
    <scope>NUCLEOTIDE SEQUENCE [LARGE SCALE GENOMIC DNA]</scope>
    <source>
        <strain evidence="4">CBS 568.67</strain>
    </source>
</reference>
<dbReference type="Gene3D" id="3.30.386.10">
    <property type="entry name" value="Chitosanase, subunit A, domain 2"/>
    <property type="match status" value="1"/>
</dbReference>
<dbReference type="Pfam" id="PF01374">
    <property type="entry name" value="Glyco_hydro_46"/>
    <property type="match status" value="1"/>
</dbReference>
<feature type="compositionally biased region" description="Pro residues" evidence="1">
    <location>
        <begin position="406"/>
        <end position="426"/>
    </location>
</feature>
<dbReference type="Gene3D" id="1.20.141.10">
    <property type="entry name" value="Chitosanase, subunit A, domain 1"/>
    <property type="match status" value="1"/>
</dbReference>
<dbReference type="AlphaFoldDB" id="A0A485LAF5"/>
<dbReference type="GO" id="GO:0005576">
    <property type="term" value="C:extracellular region"/>
    <property type="evidence" value="ECO:0007669"/>
    <property type="project" value="InterPro"/>
</dbReference>
<feature type="compositionally biased region" description="Pro residues" evidence="1">
    <location>
        <begin position="361"/>
        <end position="382"/>
    </location>
</feature>
<dbReference type="EMBL" id="CAADRA010006360">
    <property type="protein sequence ID" value="VFT94636.1"/>
    <property type="molecule type" value="Genomic_DNA"/>
</dbReference>
<feature type="chain" id="PRO_5036355578" evidence="2">
    <location>
        <begin position="18"/>
        <end position="464"/>
    </location>
</feature>
<evidence type="ECO:0000313" key="5">
    <source>
        <dbReference type="Proteomes" id="UP000332933"/>
    </source>
</evidence>
<name>A0A485LAF5_9STRA</name>
<feature type="signal peptide" evidence="2">
    <location>
        <begin position="1"/>
        <end position="17"/>
    </location>
</feature>
<protein>
    <submittedName>
        <fullName evidence="4">Aste57867_17894 protein</fullName>
    </submittedName>
</protein>
<sequence>MQFRFLALTALASVISAQQCSDNYSGTPGDAGWLEYINCGQQTSPSSNTNWPPANCNATQPPSSWPLAGPYSFPDNLDTGYGPPMTKDQIYAILSLVWVIENDGPVKNGIVPWWTAYSYIQNIGDKRGYTTNIVGFCTGTGDDIVFLQKLAAIDPCNPLAKYVPDVASLSAANSDKLTGLDGFAQEILTQGGGPTGSGPINPNYIQATWNTLSDPSNPAGYWGVAMDRSRKYNLALPITKGQLYDIGLNSGNVDLAINMVTTRPPTAAEAGGKQEKLWLADLQTQWAKLIQDPSNNLDGGQLDRANLWHHLLDPTWSVTNSKGQVGATNTVPLLQLELPVTVNAYGDSVLIKSPGGSTPSTPTPPKTTLPIPPPSSPTPPKTTPSTTIPPTTPSPPPTTSPKTTLPTPPPTSPTPPQTTPPTPQPPSGDCGNCANCYYAPTQACFIGWSKADCASIASFKWCGA</sequence>
<dbReference type="InterPro" id="IPR023099">
    <property type="entry name" value="Glyco_hydro_46_N"/>
</dbReference>
<dbReference type="PRINTS" id="PR01217">
    <property type="entry name" value="PRICHEXTENSN"/>
</dbReference>
<dbReference type="InterPro" id="IPR023346">
    <property type="entry name" value="Lysozyme-like_dom_sf"/>
</dbReference>
<dbReference type="OrthoDB" id="76114at2759"/>
<keyword evidence="2" id="KW-0732">Signal</keyword>